<evidence type="ECO:0000313" key="1">
    <source>
        <dbReference type="Proteomes" id="UP000095287"/>
    </source>
</evidence>
<organism evidence="1 2">
    <name type="scientific">Steinernema glaseri</name>
    <dbReference type="NCBI Taxonomy" id="37863"/>
    <lineage>
        <taxon>Eukaryota</taxon>
        <taxon>Metazoa</taxon>
        <taxon>Ecdysozoa</taxon>
        <taxon>Nematoda</taxon>
        <taxon>Chromadorea</taxon>
        <taxon>Rhabditida</taxon>
        <taxon>Tylenchina</taxon>
        <taxon>Panagrolaimomorpha</taxon>
        <taxon>Strongyloidoidea</taxon>
        <taxon>Steinernematidae</taxon>
        <taxon>Steinernema</taxon>
    </lineage>
</organism>
<evidence type="ECO:0000313" key="2">
    <source>
        <dbReference type="WBParaSite" id="L893_g11483.t1"/>
    </source>
</evidence>
<keyword evidence="1" id="KW-1185">Reference proteome</keyword>
<dbReference type="AlphaFoldDB" id="A0A1I7Y0G4"/>
<reference evidence="2" key="1">
    <citation type="submission" date="2016-11" db="UniProtKB">
        <authorList>
            <consortium name="WormBaseParasite"/>
        </authorList>
    </citation>
    <scope>IDENTIFICATION</scope>
</reference>
<dbReference type="Proteomes" id="UP000095287">
    <property type="component" value="Unplaced"/>
</dbReference>
<protein>
    <submittedName>
        <fullName evidence="2">Uncharacterized protein</fullName>
    </submittedName>
</protein>
<accession>A0A1I7Y0G4</accession>
<dbReference type="WBParaSite" id="L893_g11483.t1">
    <property type="protein sequence ID" value="L893_g11483.t1"/>
    <property type="gene ID" value="L893_g11483"/>
</dbReference>
<proteinExistence type="predicted"/>
<sequence>MFNIACSQLLVKISFVSPHILRHEDFMRDLPKHLYINTMANGCVVKNDPEAVRPEPTPVWGKTNLA</sequence>
<name>A0A1I7Y0G4_9BILA</name>